<reference evidence="2 3" key="1">
    <citation type="submission" date="2011-02" db="EMBL/GenBank/DDBJ databases">
        <title>The Genome Sequence of Sphaeroforma arctica JP610.</title>
        <authorList>
            <consortium name="The Broad Institute Genome Sequencing Platform"/>
            <person name="Russ C."/>
            <person name="Cuomo C."/>
            <person name="Young S.K."/>
            <person name="Zeng Q."/>
            <person name="Gargeya S."/>
            <person name="Alvarado L."/>
            <person name="Berlin A."/>
            <person name="Chapman S.B."/>
            <person name="Chen Z."/>
            <person name="Freedman E."/>
            <person name="Gellesch M."/>
            <person name="Goldberg J."/>
            <person name="Griggs A."/>
            <person name="Gujja S."/>
            <person name="Heilman E."/>
            <person name="Heiman D."/>
            <person name="Howarth C."/>
            <person name="Mehta T."/>
            <person name="Neiman D."/>
            <person name="Pearson M."/>
            <person name="Roberts A."/>
            <person name="Saif S."/>
            <person name="Shea T."/>
            <person name="Shenoy N."/>
            <person name="Sisk P."/>
            <person name="Stolte C."/>
            <person name="Sykes S."/>
            <person name="White J."/>
            <person name="Yandava C."/>
            <person name="Burger G."/>
            <person name="Gray M.W."/>
            <person name="Holland P.W.H."/>
            <person name="King N."/>
            <person name="Lang F.B.F."/>
            <person name="Roger A.J."/>
            <person name="Ruiz-Trillo I."/>
            <person name="Haas B."/>
            <person name="Nusbaum C."/>
            <person name="Birren B."/>
        </authorList>
    </citation>
    <scope>NUCLEOTIDE SEQUENCE [LARGE SCALE GENOMIC DNA]</scope>
    <source>
        <strain evidence="2 3">JP610</strain>
    </source>
</reference>
<accession>A0A0L0GD32</accession>
<sequence length="87" mass="9608">MTKRRGKAKASKNSPKKTSIKHTLTPDSFADDAVDTLMEAAPPPEVIEDTMVGRPKSKKSNKSKDETGDMSTKKSKKKKDEKSTKKD</sequence>
<gene>
    <name evidence="2" type="ORF">SARC_00929</name>
</gene>
<dbReference type="AlphaFoldDB" id="A0A0L0GD32"/>
<proteinExistence type="predicted"/>
<keyword evidence="3" id="KW-1185">Reference proteome</keyword>
<dbReference type="EMBL" id="KQ241629">
    <property type="protein sequence ID" value="KNC86927.1"/>
    <property type="molecule type" value="Genomic_DNA"/>
</dbReference>
<dbReference type="GeneID" id="25901433"/>
<evidence type="ECO:0000256" key="1">
    <source>
        <dbReference type="SAM" id="MobiDB-lite"/>
    </source>
</evidence>
<evidence type="ECO:0000313" key="3">
    <source>
        <dbReference type="Proteomes" id="UP000054560"/>
    </source>
</evidence>
<feature type="region of interest" description="Disordered" evidence="1">
    <location>
        <begin position="1"/>
        <end position="87"/>
    </location>
</feature>
<evidence type="ECO:0000313" key="2">
    <source>
        <dbReference type="EMBL" id="KNC86927.1"/>
    </source>
</evidence>
<dbReference type="RefSeq" id="XP_014160829.1">
    <property type="nucleotide sequence ID" value="XM_014305354.1"/>
</dbReference>
<feature type="compositionally biased region" description="Basic and acidic residues" evidence="1">
    <location>
        <begin position="78"/>
        <end position="87"/>
    </location>
</feature>
<protein>
    <submittedName>
        <fullName evidence="2">Uncharacterized protein</fullName>
    </submittedName>
</protein>
<feature type="compositionally biased region" description="Basic residues" evidence="1">
    <location>
        <begin position="1"/>
        <end position="20"/>
    </location>
</feature>
<name>A0A0L0GD32_9EUKA</name>
<organism evidence="2 3">
    <name type="scientific">Sphaeroforma arctica JP610</name>
    <dbReference type="NCBI Taxonomy" id="667725"/>
    <lineage>
        <taxon>Eukaryota</taxon>
        <taxon>Ichthyosporea</taxon>
        <taxon>Ichthyophonida</taxon>
        <taxon>Sphaeroforma</taxon>
    </lineage>
</organism>
<dbReference type="Proteomes" id="UP000054560">
    <property type="component" value="Unassembled WGS sequence"/>
</dbReference>